<dbReference type="GO" id="GO:0017111">
    <property type="term" value="F:ribonucleoside triphosphate phosphatase activity"/>
    <property type="evidence" value="ECO:0007669"/>
    <property type="project" value="TreeGrafter"/>
</dbReference>
<feature type="transmembrane region" description="Helical" evidence="5">
    <location>
        <begin position="563"/>
        <end position="589"/>
    </location>
</feature>
<reference evidence="6 7" key="1">
    <citation type="submission" date="2020-08" db="EMBL/GenBank/DDBJ databases">
        <authorList>
            <person name="Hejnol A."/>
        </authorList>
    </citation>
    <scope>NUCLEOTIDE SEQUENCE [LARGE SCALE GENOMIC DNA]</scope>
</reference>
<evidence type="ECO:0000313" key="7">
    <source>
        <dbReference type="Proteomes" id="UP000549394"/>
    </source>
</evidence>
<evidence type="ECO:0000256" key="3">
    <source>
        <dbReference type="PIRSR" id="PIRSR600407-1"/>
    </source>
</evidence>
<comment type="similarity">
    <text evidence="1">Belongs to the GDA1/CD39 NTPase family.</text>
</comment>
<name>A0A7I8V3U7_9ANNE</name>
<feature type="binding site" evidence="4">
    <location>
        <begin position="303"/>
        <end position="307"/>
    </location>
    <ligand>
        <name>ATP</name>
        <dbReference type="ChEBI" id="CHEBI:30616"/>
    </ligand>
</feature>
<dbReference type="GO" id="GO:0005524">
    <property type="term" value="F:ATP binding"/>
    <property type="evidence" value="ECO:0007669"/>
    <property type="project" value="UniProtKB-KW"/>
</dbReference>
<accession>A0A7I8V3U7</accession>
<dbReference type="Proteomes" id="UP000549394">
    <property type="component" value="Unassembled WGS sequence"/>
</dbReference>
<proteinExistence type="inferred from homology"/>
<keyword evidence="5" id="KW-0812">Transmembrane</keyword>
<dbReference type="AlphaFoldDB" id="A0A7I8V3U7"/>
<gene>
    <name evidence="6" type="ORF">DGYR_LOCUS85</name>
</gene>
<dbReference type="Gene3D" id="3.30.420.150">
    <property type="entry name" value="Exopolyphosphatase. Domain 2"/>
    <property type="match status" value="1"/>
</dbReference>
<sequence length="610" mass="68977">MLVMQVDDQEECINVPNFTINIHCSLEDLQGRSEIDCADIDTINDLIKSYCALHNVPNPSNFVLQTADGKTLRKTLRIKKCGVHEGQVLYLLMSSQDSFRRNGRHYCSLAIISFIIAVCLLAAVIVVSVYPKQSVFQYGVVFDAGSSHTKSFVYKWPGQKQNGTGAIEEIWRSNATEKGISAYSVNPTSVKESLEPIIKKTKKVLKKPSETPIYLGATAGMRLLKQRNPKAADSILDAVREAFSSTSFHLKNETQNVRILSGEEEGTDSWVAVNYILNKFGTMSVFNLVKENPKTVGALDMGGASTQITFDSYKQTIPKAYSQNLTLFGWKFKVYTHSYSCYGLDEIKNRYFAHLINKNKTGTGPIKSFCLPSGYNQTLNSTDIFQLPCTNRTTNNKEEIYTFIGQSNDEGCKNELDQLFNWKNCPYGKGNCSFNGVYMPNLKNVDEFLAFSGFCYPVSFLNLTTCKKAEKFSYKSFQNARANFCNKTWTEISNIPKKDKFKWIYCMQMHYIEKLLVKGYGFNGSNWKKLTFRQDINGTVIGWAPGFMLRVTNSLPTVLPSPLIGLAIFIVIVCLLVVFCVFGVAYSMIWRRFLKAKRYQRLEHRIAPSI</sequence>
<dbReference type="PANTHER" id="PTHR11782">
    <property type="entry name" value="ADENOSINE/GUANOSINE DIPHOSPHATASE"/>
    <property type="match status" value="1"/>
</dbReference>
<keyword evidence="4" id="KW-0547">Nucleotide-binding</keyword>
<feature type="transmembrane region" description="Helical" evidence="5">
    <location>
        <begin position="106"/>
        <end position="130"/>
    </location>
</feature>
<dbReference type="GO" id="GO:0009134">
    <property type="term" value="P:nucleoside diphosphate catabolic process"/>
    <property type="evidence" value="ECO:0007669"/>
    <property type="project" value="TreeGrafter"/>
</dbReference>
<evidence type="ECO:0000313" key="6">
    <source>
        <dbReference type="EMBL" id="CAD5110721.1"/>
    </source>
</evidence>
<evidence type="ECO:0000256" key="4">
    <source>
        <dbReference type="PIRSR" id="PIRSR600407-2"/>
    </source>
</evidence>
<dbReference type="EMBL" id="CAJFCJ010000001">
    <property type="protein sequence ID" value="CAD5110721.1"/>
    <property type="molecule type" value="Genomic_DNA"/>
</dbReference>
<evidence type="ECO:0000256" key="5">
    <source>
        <dbReference type="SAM" id="Phobius"/>
    </source>
</evidence>
<keyword evidence="5" id="KW-1133">Transmembrane helix</keyword>
<keyword evidence="2" id="KW-0378">Hydrolase</keyword>
<evidence type="ECO:0000256" key="1">
    <source>
        <dbReference type="ARBA" id="ARBA00009283"/>
    </source>
</evidence>
<dbReference type="InterPro" id="IPR000407">
    <property type="entry name" value="GDA1_CD39_NTPase"/>
</dbReference>
<dbReference type="PANTHER" id="PTHR11782:SF83">
    <property type="entry name" value="GUANOSINE-DIPHOSPHATASE"/>
    <property type="match status" value="1"/>
</dbReference>
<dbReference type="GO" id="GO:0005886">
    <property type="term" value="C:plasma membrane"/>
    <property type="evidence" value="ECO:0007669"/>
    <property type="project" value="TreeGrafter"/>
</dbReference>
<evidence type="ECO:0000256" key="2">
    <source>
        <dbReference type="ARBA" id="ARBA00022801"/>
    </source>
</evidence>
<dbReference type="Gene3D" id="3.30.420.40">
    <property type="match status" value="1"/>
</dbReference>
<keyword evidence="7" id="KW-1185">Reference proteome</keyword>
<comment type="caution">
    <text evidence="6">The sequence shown here is derived from an EMBL/GenBank/DDBJ whole genome shotgun (WGS) entry which is preliminary data.</text>
</comment>
<keyword evidence="4" id="KW-0067">ATP-binding</keyword>
<dbReference type="GO" id="GO:0004382">
    <property type="term" value="F:GDP phosphatase activity"/>
    <property type="evidence" value="ECO:0007669"/>
    <property type="project" value="TreeGrafter"/>
</dbReference>
<protein>
    <submittedName>
        <fullName evidence="6">DgyrCDS93</fullName>
    </submittedName>
</protein>
<organism evidence="6 7">
    <name type="scientific">Dimorphilus gyrociliatus</name>
    <dbReference type="NCBI Taxonomy" id="2664684"/>
    <lineage>
        <taxon>Eukaryota</taxon>
        <taxon>Metazoa</taxon>
        <taxon>Spiralia</taxon>
        <taxon>Lophotrochozoa</taxon>
        <taxon>Annelida</taxon>
        <taxon>Polychaeta</taxon>
        <taxon>Polychaeta incertae sedis</taxon>
        <taxon>Dinophilidae</taxon>
        <taxon>Dimorphilus</taxon>
    </lineage>
</organism>
<dbReference type="GO" id="GO:0045134">
    <property type="term" value="F:UDP phosphatase activity"/>
    <property type="evidence" value="ECO:0007669"/>
    <property type="project" value="TreeGrafter"/>
</dbReference>
<dbReference type="Pfam" id="PF01150">
    <property type="entry name" value="GDA1_CD39"/>
    <property type="match status" value="1"/>
</dbReference>
<keyword evidence="5" id="KW-0472">Membrane</keyword>
<feature type="active site" description="Proton acceptor" evidence="3">
    <location>
        <position position="265"/>
    </location>
</feature>
<dbReference type="OrthoDB" id="6372431at2759"/>